<evidence type="ECO:0000256" key="1">
    <source>
        <dbReference type="SAM" id="MobiDB-lite"/>
    </source>
</evidence>
<protein>
    <submittedName>
        <fullName evidence="2">Uncharacterized protein</fullName>
    </submittedName>
</protein>
<dbReference type="Proteomes" id="UP000594260">
    <property type="component" value="Unplaced"/>
</dbReference>
<reference evidence="2" key="1">
    <citation type="submission" date="2021-01" db="UniProtKB">
        <authorList>
            <consortium name="EnsemblMetazoa"/>
        </authorList>
    </citation>
    <scope>IDENTIFICATION</scope>
</reference>
<evidence type="ECO:0000313" key="2">
    <source>
        <dbReference type="EnsemblMetazoa" id="XP_022643609"/>
    </source>
</evidence>
<proteinExistence type="predicted"/>
<evidence type="ECO:0000313" key="3">
    <source>
        <dbReference type="Proteomes" id="UP000594260"/>
    </source>
</evidence>
<name>A0A7M7J3R9_VARDE</name>
<feature type="region of interest" description="Disordered" evidence="1">
    <location>
        <begin position="179"/>
        <end position="204"/>
    </location>
</feature>
<dbReference type="KEGG" id="vde:111242928"/>
<dbReference type="RefSeq" id="XP_022643609.1">
    <property type="nucleotide sequence ID" value="XM_022787874.1"/>
</dbReference>
<keyword evidence="3" id="KW-1185">Reference proteome</keyword>
<organism evidence="2 3">
    <name type="scientific">Varroa destructor</name>
    <name type="common">Honeybee mite</name>
    <dbReference type="NCBI Taxonomy" id="109461"/>
    <lineage>
        <taxon>Eukaryota</taxon>
        <taxon>Metazoa</taxon>
        <taxon>Ecdysozoa</taxon>
        <taxon>Arthropoda</taxon>
        <taxon>Chelicerata</taxon>
        <taxon>Arachnida</taxon>
        <taxon>Acari</taxon>
        <taxon>Parasitiformes</taxon>
        <taxon>Mesostigmata</taxon>
        <taxon>Gamasina</taxon>
        <taxon>Dermanyssoidea</taxon>
        <taxon>Varroidae</taxon>
        <taxon>Varroa</taxon>
    </lineage>
</organism>
<dbReference type="AlphaFoldDB" id="A0A7M7J3R9"/>
<dbReference type="EnsemblMetazoa" id="XM_022787874">
    <property type="protein sequence ID" value="XP_022643609"/>
    <property type="gene ID" value="LOC111242928"/>
</dbReference>
<sequence length="292" mass="33311">MVRQSSGIRNPLLPNGRSQSYQQLVRHFQLSHQQLIRDFQESHQQRTDQADIVPARRSIRVRAVRKRTAREAAHEEEMALQVTRYSAVAIKEGHKDTFLYETAPILKRKEMIESTAPLFGPVARMFDLSTSRLHPRTIDSLKALPQRIALSVRRYEQQEQQNVTRAKCARQQLHESQRAVGFPLSRQVDQKQKPAPAQNYVDAKPLPSKTCETIQLKSLLFNLESGRTSSGEVQSLPQSVMLKHSLIEPATADIHKRIFKTLGLPCDPHPNQAHHIVETMESLTLDQETPLT</sequence>
<accession>A0A7M7J3R9</accession>
<dbReference type="InParanoid" id="A0A7M7J3R9"/>
<dbReference type="GeneID" id="111242928"/>